<evidence type="ECO:0000313" key="1">
    <source>
        <dbReference type="EMBL" id="MFC4902829.1"/>
    </source>
</evidence>
<evidence type="ECO:0008006" key="3">
    <source>
        <dbReference type="Google" id="ProtNLM"/>
    </source>
</evidence>
<evidence type="ECO:0000313" key="2">
    <source>
        <dbReference type="Proteomes" id="UP001595797"/>
    </source>
</evidence>
<comment type="caution">
    <text evidence="1">The sequence shown here is derived from an EMBL/GenBank/DDBJ whole genome shotgun (WGS) entry which is preliminary data.</text>
</comment>
<dbReference type="EMBL" id="JBHSIW010000007">
    <property type="protein sequence ID" value="MFC4902829.1"/>
    <property type="molecule type" value="Genomic_DNA"/>
</dbReference>
<dbReference type="RefSeq" id="WP_158041307.1">
    <property type="nucleotide sequence ID" value="NZ_JARAMH010000001.1"/>
</dbReference>
<protein>
    <recommendedName>
        <fullName evidence="3">Aldose epimerase</fullName>
    </recommendedName>
</protein>
<organism evidence="1 2">
    <name type="scientific">Kocuria oceani</name>
    <dbReference type="NCBI Taxonomy" id="988827"/>
    <lineage>
        <taxon>Bacteria</taxon>
        <taxon>Bacillati</taxon>
        <taxon>Actinomycetota</taxon>
        <taxon>Actinomycetes</taxon>
        <taxon>Micrococcales</taxon>
        <taxon>Micrococcaceae</taxon>
        <taxon>Kocuria</taxon>
    </lineage>
</organism>
<reference evidence="2" key="1">
    <citation type="journal article" date="2019" name="Int. J. Syst. Evol. Microbiol.">
        <title>The Global Catalogue of Microorganisms (GCM) 10K type strain sequencing project: providing services to taxonomists for standard genome sequencing and annotation.</title>
        <authorList>
            <consortium name="The Broad Institute Genomics Platform"/>
            <consortium name="The Broad Institute Genome Sequencing Center for Infectious Disease"/>
            <person name="Wu L."/>
            <person name="Ma J."/>
        </authorList>
    </citation>
    <scope>NUCLEOTIDE SEQUENCE [LARGE SCALE GENOMIC DNA]</scope>
    <source>
        <strain evidence="2">CGMCC 4.6946</strain>
    </source>
</reference>
<dbReference type="Proteomes" id="UP001595797">
    <property type="component" value="Unassembled WGS sequence"/>
</dbReference>
<name>A0ABV9TFT3_9MICC</name>
<accession>A0ABV9TFT3</accession>
<proteinExistence type="predicted"/>
<sequence>MSFVHRLLTGIRNDWSVSTTTSANEGAATVSSHPYGASGRLVAVPWGGLQLEATD</sequence>
<gene>
    <name evidence="1" type="ORF">ACFPCS_04530</name>
</gene>
<keyword evidence="2" id="KW-1185">Reference proteome</keyword>